<dbReference type="EMBL" id="CAJJDN010000376">
    <property type="protein sequence ID" value="CAD8131114.1"/>
    <property type="molecule type" value="Genomic_DNA"/>
</dbReference>
<name>A0A8S1RXC3_9CILI</name>
<keyword evidence="1" id="KW-1133">Transmembrane helix</keyword>
<sequence>MTTLSKEFYCPSGTYLKFSFISGIFDSWDREYLFIQVDDEIIDKIKYFCFDGKYICRNTIWQDQLVEKAITFVSKSGKIKQKFLYMINQIILLMMVMYTYIIESWEIRDIRLEIGYPCVDFLVSAIFN</sequence>
<feature type="transmembrane region" description="Helical" evidence="1">
    <location>
        <begin position="83"/>
        <end position="102"/>
    </location>
</feature>
<dbReference type="Proteomes" id="UP000692954">
    <property type="component" value="Unassembled WGS sequence"/>
</dbReference>
<evidence type="ECO:0000313" key="2">
    <source>
        <dbReference type="EMBL" id="CAD8131114.1"/>
    </source>
</evidence>
<organism evidence="2 3">
    <name type="scientific">Paramecium sonneborni</name>
    <dbReference type="NCBI Taxonomy" id="65129"/>
    <lineage>
        <taxon>Eukaryota</taxon>
        <taxon>Sar</taxon>
        <taxon>Alveolata</taxon>
        <taxon>Ciliophora</taxon>
        <taxon>Intramacronucleata</taxon>
        <taxon>Oligohymenophorea</taxon>
        <taxon>Peniculida</taxon>
        <taxon>Parameciidae</taxon>
        <taxon>Paramecium</taxon>
    </lineage>
</organism>
<keyword evidence="1" id="KW-0472">Membrane</keyword>
<evidence type="ECO:0000256" key="1">
    <source>
        <dbReference type="SAM" id="Phobius"/>
    </source>
</evidence>
<keyword evidence="1" id="KW-0812">Transmembrane</keyword>
<gene>
    <name evidence="2" type="ORF">PSON_ATCC_30995.1.T3760009</name>
</gene>
<accession>A0A8S1RXC3</accession>
<keyword evidence="3" id="KW-1185">Reference proteome</keyword>
<dbReference type="OrthoDB" id="296076at2759"/>
<proteinExistence type="predicted"/>
<reference evidence="2" key="1">
    <citation type="submission" date="2021-01" db="EMBL/GenBank/DDBJ databases">
        <authorList>
            <consortium name="Genoscope - CEA"/>
            <person name="William W."/>
        </authorList>
    </citation>
    <scope>NUCLEOTIDE SEQUENCE</scope>
</reference>
<evidence type="ECO:0000313" key="3">
    <source>
        <dbReference type="Proteomes" id="UP000692954"/>
    </source>
</evidence>
<dbReference type="AlphaFoldDB" id="A0A8S1RXC3"/>
<comment type="caution">
    <text evidence="2">The sequence shown here is derived from an EMBL/GenBank/DDBJ whole genome shotgun (WGS) entry which is preliminary data.</text>
</comment>
<protein>
    <submittedName>
        <fullName evidence="2">Uncharacterized protein</fullName>
    </submittedName>
</protein>